<dbReference type="Proteomes" id="UP000002417">
    <property type="component" value="Chromosome"/>
</dbReference>
<dbReference type="EMBL" id="CP000781">
    <property type="protein sequence ID" value="ABS69726.1"/>
    <property type="molecule type" value="Genomic_DNA"/>
</dbReference>
<keyword evidence="2" id="KW-1185">Reference proteome</keyword>
<name>A7INY0_XANP2</name>
<protein>
    <recommendedName>
        <fullName evidence="3">ArsR family transcriptional regulator</fullName>
    </recommendedName>
</protein>
<dbReference type="STRING" id="78245.Xaut_4505"/>
<dbReference type="AlphaFoldDB" id="A7INY0"/>
<evidence type="ECO:0008006" key="3">
    <source>
        <dbReference type="Google" id="ProtNLM"/>
    </source>
</evidence>
<evidence type="ECO:0000313" key="1">
    <source>
        <dbReference type="EMBL" id="ABS69726.1"/>
    </source>
</evidence>
<dbReference type="HOGENOM" id="CLU_2290578_0_0_5"/>
<proteinExistence type="predicted"/>
<sequence>MSIADTMGKDRRRLILEHLAAAEGYGLGLGVLVSLVGQARHGAWRDVVEGDVTILAQHNLVATEDLPSALGPQRWVTLTGLGLDVARGRAHPAVADKLPSY</sequence>
<accession>A7INY0</accession>
<organism evidence="1 2">
    <name type="scientific">Xanthobacter autotrophicus (strain ATCC BAA-1158 / Py2)</name>
    <dbReference type="NCBI Taxonomy" id="78245"/>
    <lineage>
        <taxon>Bacteria</taxon>
        <taxon>Pseudomonadati</taxon>
        <taxon>Pseudomonadota</taxon>
        <taxon>Alphaproteobacteria</taxon>
        <taxon>Hyphomicrobiales</taxon>
        <taxon>Xanthobacteraceae</taxon>
        <taxon>Xanthobacter</taxon>
    </lineage>
</organism>
<dbReference type="KEGG" id="xau:Xaut_4505"/>
<reference evidence="1 2" key="1">
    <citation type="submission" date="2007-07" db="EMBL/GenBank/DDBJ databases">
        <title>Complete sequence of chromosome of Xanthobacter autotrophicus Py2.</title>
        <authorList>
            <consortium name="US DOE Joint Genome Institute"/>
            <person name="Copeland A."/>
            <person name="Lucas S."/>
            <person name="Lapidus A."/>
            <person name="Barry K."/>
            <person name="Glavina del Rio T."/>
            <person name="Hammon N."/>
            <person name="Israni S."/>
            <person name="Dalin E."/>
            <person name="Tice H."/>
            <person name="Pitluck S."/>
            <person name="Sims D."/>
            <person name="Brettin T."/>
            <person name="Bruce D."/>
            <person name="Detter J.C."/>
            <person name="Han C."/>
            <person name="Tapia R."/>
            <person name="Brainard J."/>
            <person name="Schmutz J."/>
            <person name="Larimer F."/>
            <person name="Land M."/>
            <person name="Hauser L."/>
            <person name="Kyrpides N."/>
            <person name="Kim E."/>
            <person name="Ensigns S.A."/>
            <person name="Richardson P."/>
        </authorList>
    </citation>
    <scope>NUCLEOTIDE SEQUENCE [LARGE SCALE GENOMIC DNA]</scope>
    <source>
        <strain evidence="2">ATCC BAA-1158 / Py2</strain>
    </source>
</reference>
<evidence type="ECO:0000313" key="2">
    <source>
        <dbReference type="Proteomes" id="UP000002417"/>
    </source>
</evidence>
<gene>
    <name evidence="1" type="ordered locus">Xaut_4505</name>
</gene>